<feature type="compositionally biased region" description="Low complexity" evidence="1">
    <location>
        <begin position="14"/>
        <end position="29"/>
    </location>
</feature>
<organism evidence="2">
    <name type="scientific">Pongo abelii</name>
    <name type="common">Sumatran orangutan</name>
    <name type="synonym">Pongo pygmaeus abelii</name>
    <dbReference type="NCBI Taxonomy" id="9601"/>
    <lineage>
        <taxon>Eukaryota</taxon>
        <taxon>Metazoa</taxon>
        <taxon>Chordata</taxon>
        <taxon>Craniata</taxon>
        <taxon>Vertebrata</taxon>
        <taxon>Euteleostomi</taxon>
        <taxon>Mammalia</taxon>
        <taxon>Eutheria</taxon>
        <taxon>Euarchontoglires</taxon>
        <taxon>Primates</taxon>
        <taxon>Haplorrhini</taxon>
        <taxon>Catarrhini</taxon>
        <taxon>Hominidae</taxon>
        <taxon>Pongo</taxon>
    </lineage>
</organism>
<reference evidence="2" key="1">
    <citation type="submission" date="2017-12" db="EMBL/GenBank/DDBJ databases">
        <title>High-resolution comparative analysis of great ape genomes.</title>
        <authorList>
            <person name="Pollen A."/>
            <person name="Hastie A."/>
            <person name="Hormozdiari F."/>
            <person name="Dougherty M."/>
            <person name="Liu R."/>
            <person name="Chaisson M."/>
            <person name="Hoppe E."/>
            <person name="Hill C."/>
            <person name="Pang A."/>
            <person name="Hillier L."/>
            <person name="Baker C."/>
            <person name="Armstrong J."/>
            <person name="Shendure J."/>
            <person name="Paten B."/>
            <person name="Wilson R."/>
            <person name="Chao H."/>
            <person name="Schneider V."/>
            <person name="Ventura M."/>
            <person name="Kronenberg Z."/>
            <person name="Murali S."/>
            <person name="Gordon D."/>
            <person name="Cantsilieris S."/>
            <person name="Munson K."/>
            <person name="Nelson B."/>
            <person name="Raja A."/>
            <person name="Underwood J."/>
            <person name="Diekhans M."/>
            <person name="Fiddes I."/>
            <person name="Haussler D."/>
            <person name="Eichler E."/>
        </authorList>
    </citation>
    <scope>NUCLEOTIDE SEQUENCE [LARGE SCALE GENOMIC DNA]</scope>
    <source>
        <strain evidence="2">Susie</strain>
    </source>
</reference>
<feature type="compositionally biased region" description="Basic and acidic residues" evidence="1">
    <location>
        <begin position="37"/>
        <end position="51"/>
    </location>
</feature>
<evidence type="ECO:0000256" key="1">
    <source>
        <dbReference type="SAM" id="MobiDB-lite"/>
    </source>
</evidence>
<evidence type="ECO:0000313" key="2">
    <source>
        <dbReference type="EMBL" id="PNJ17713.1"/>
    </source>
</evidence>
<gene>
    <name evidence="2" type="ORF">CR201_G0044714</name>
</gene>
<dbReference type="AlphaFoldDB" id="A0A2J8SAC6"/>
<sequence length="51" mass="5349">MEPPTVETPPDLSPPSASASAPAPAPAMATVPLRAPDVARLREEQEKEEGR</sequence>
<name>A0A2J8SAC6_PONAB</name>
<feature type="region of interest" description="Disordered" evidence="1">
    <location>
        <begin position="1"/>
        <end position="51"/>
    </location>
</feature>
<proteinExistence type="predicted"/>
<protein>
    <submittedName>
        <fullName evidence="2">URI1 isoform 2</fullName>
    </submittedName>
</protein>
<accession>A0A2J8SAC6</accession>
<feature type="compositionally biased region" description="Pro residues" evidence="1">
    <location>
        <begin position="1"/>
        <end position="13"/>
    </location>
</feature>
<comment type="caution">
    <text evidence="2">The sequence shown here is derived from an EMBL/GenBank/DDBJ whole genome shotgun (WGS) entry which is preliminary data.</text>
</comment>
<dbReference type="EMBL" id="NDHI03003589">
    <property type="protein sequence ID" value="PNJ17713.1"/>
    <property type="molecule type" value="Genomic_DNA"/>
</dbReference>